<dbReference type="SUPFAM" id="SSF55282">
    <property type="entry name" value="RL5-like"/>
    <property type="match status" value="1"/>
</dbReference>
<feature type="compositionally biased region" description="Basic and acidic residues" evidence="4">
    <location>
        <begin position="74"/>
        <end position="83"/>
    </location>
</feature>
<dbReference type="AlphaFoldDB" id="A0A164RED6"/>
<dbReference type="Proteomes" id="UP000076722">
    <property type="component" value="Unassembled WGS sequence"/>
</dbReference>
<feature type="domain" description="Large ribosomal subunit protein uL5 C-terminal" evidence="5">
    <location>
        <begin position="187"/>
        <end position="295"/>
    </location>
</feature>
<dbReference type="EMBL" id="KV419421">
    <property type="protein sequence ID" value="KZS90480.1"/>
    <property type="molecule type" value="Genomic_DNA"/>
</dbReference>
<feature type="compositionally biased region" description="Basic residues" evidence="4">
    <location>
        <begin position="21"/>
        <end position="34"/>
    </location>
</feature>
<dbReference type="GO" id="GO:0005840">
    <property type="term" value="C:ribosome"/>
    <property type="evidence" value="ECO:0007669"/>
    <property type="project" value="UniProtKB-KW"/>
</dbReference>
<keyword evidence="7" id="KW-1185">Reference proteome</keyword>
<comment type="similarity">
    <text evidence="1">Belongs to the universal ribosomal protein uL5 family.</text>
</comment>
<gene>
    <name evidence="6" type="ORF">SISNIDRAFT_479417</name>
</gene>
<dbReference type="GO" id="GO:0006412">
    <property type="term" value="P:translation"/>
    <property type="evidence" value="ECO:0007669"/>
    <property type="project" value="InterPro"/>
</dbReference>
<protein>
    <submittedName>
        <fullName evidence="6">Ribosomal protein L5</fullName>
    </submittedName>
</protein>
<keyword evidence="3" id="KW-0687">Ribonucleoprotein</keyword>
<dbReference type="InterPro" id="IPR002132">
    <property type="entry name" value="Ribosomal_uL5"/>
</dbReference>
<evidence type="ECO:0000256" key="3">
    <source>
        <dbReference type="ARBA" id="ARBA00023274"/>
    </source>
</evidence>
<feature type="region of interest" description="Disordered" evidence="4">
    <location>
        <begin position="74"/>
        <end position="114"/>
    </location>
</feature>
<name>A0A164RED6_9AGAM</name>
<accession>A0A164RED6</accession>
<sequence>MSTSTQSESSSIKAVSLLPRTTRKHTALKSRSRRTLLPTPPCNVVIRDTHASRLADHYHNTLKDDLMYLTYHHESKPRPEPRQIRLTYDPENPYTKNRKNLPVGGSRLGKKPLPPDAPENVIRLERIQLHCMVKEAIANRSNLLPAIMAFRALSGETQGGGGRHTREGVQVVRGKSTEGGWIRPGLPCGVKVDMKGEKMWTFLSTLVDFVLPRMKEFSGVLLPAPSASPNTPSAVSGVVSFGLPPAAMALFPQIEVNVDAYTRMHGFHIHFITNAQGVGAQARARALLSGFQIPFARR</sequence>
<feature type="region of interest" description="Disordered" evidence="4">
    <location>
        <begin position="1"/>
        <end position="35"/>
    </location>
</feature>
<dbReference type="InterPro" id="IPR031309">
    <property type="entry name" value="Ribosomal_uL5_C"/>
</dbReference>
<evidence type="ECO:0000256" key="1">
    <source>
        <dbReference type="ARBA" id="ARBA00008553"/>
    </source>
</evidence>
<evidence type="ECO:0000256" key="2">
    <source>
        <dbReference type="ARBA" id="ARBA00022980"/>
    </source>
</evidence>
<dbReference type="OrthoDB" id="539541at2759"/>
<feature type="compositionally biased region" description="Low complexity" evidence="4">
    <location>
        <begin position="1"/>
        <end position="11"/>
    </location>
</feature>
<organism evidence="6 7">
    <name type="scientific">Sistotremastrum niveocremeum HHB9708</name>
    <dbReference type="NCBI Taxonomy" id="1314777"/>
    <lineage>
        <taxon>Eukaryota</taxon>
        <taxon>Fungi</taxon>
        <taxon>Dikarya</taxon>
        <taxon>Basidiomycota</taxon>
        <taxon>Agaricomycotina</taxon>
        <taxon>Agaricomycetes</taxon>
        <taxon>Sistotremastrales</taxon>
        <taxon>Sistotremastraceae</taxon>
        <taxon>Sertulicium</taxon>
        <taxon>Sertulicium niveocremeum</taxon>
    </lineage>
</organism>
<dbReference type="GO" id="GO:1990904">
    <property type="term" value="C:ribonucleoprotein complex"/>
    <property type="evidence" value="ECO:0007669"/>
    <property type="project" value="UniProtKB-KW"/>
</dbReference>
<evidence type="ECO:0000313" key="7">
    <source>
        <dbReference type="Proteomes" id="UP000076722"/>
    </source>
</evidence>
<dbReference type="STRING" id="1314777.A0A164RED6"/>
<keyword evidence="2 6" id="KW-0689">Ribosomal protein</keyword>
<evidence type="ECO:0000313" key="6">
    <source>
        <dbReference type="EMBL" id="KZS90480.1"/>
    </source>
</evidence>
<evidence type="ECO:0000259" key="5">
    <source>
        <dbReference type="Pfam" id="PF00673"/>
    </source>
</evidence>
<dbReference type="Gene3D" id="3.30.1440.10">
    <property type="match status" value="1"/>
</dbReference>
<dbReference type="GO" id="GO:0003735">
    <property type="term" value="F:structural constituent of ribosome"/>
    <property type="evidence" value="ECO:0007669"/>
    <property type="project" value="InterPro"/>
</dbReference>
<dbReference type="PANTHER" id="PTHR11994">
    <property type="entry name" value="60S RIBOSOMAL PROTEIN L11-RELATED"/>
    <property type="match status" value="1"/>
</dbReference>
<dbReference type="Pfam" id="PF00673">
    <property type="entry name" value="Ribosomal_L5_C"/>
    <property type="match status" value="1"/>
</dbReference>
<evidence type="ECO:0000256" key="4">
    <source>
        <dbReference type="SAM" id="MobiDB-lite"/>
    </source>
</evidence>
<dbReference type="InterPro" id="IPR022803">
    <property type="entry name" value="Ribosomal_uL5_dom_sf"/>
</dbReference>
<reference evidence="6 7" key="1">
    <citation type="journal article" date="2016" name="Mol. Biol. Evol.">
        <title>Comparative Genomics of Early-Diverging Mushroom-Forming Fungi Provides Insights into the Origins of Lignocellulose Decay Capabilities.</title>
        <authorList>
            <person name="Nagy L.G."/>
            <person name="Riley R."/>
            <person name="Tritt A."/>
            <person name="Adam C."/>
            <person name="Daum C."/>
            <person name="Floudas D."/>
            <person name="Sun H."/>
            <person name="Yadav J.S."/>
            <person name="Pangilinan J."/>
            <person name="Larsson K.H."/>
            <person name="Matsuura K."/>
            <person name="Barry K."/>
            <person name="Labutti K."/>
            <person name="Kuo R."/>
            <person name="Ohm R.A."/>
            <person name="Bhattacharya S.S."/>
            <person name="Shirouzu T."/>
            <person name="Yoshinaga Y."/>
            <person name="Martin F.M."/>
            <person name="Grigoriev I.V."/>
            <person name="Hibbett D.S."/>
        </authorList>
    </citation>
    <scope>NUCLEOTIDE SEQUENCE [LARGE SCALE GENOMIC DNA]</scope>
    <source>
        <strain evidence="6 7">HHB9708</strain>
    </source>
</reference>
<proteinExistence type="inferred from homology"/>